<organism evidence="1 2">
    <name type="scientific">Clonostachys rosea f. rosea IK726</name>
    <dbReference type="NCBI Taxonomy" id="1349383"/>
    <lineage>
        <taxon>Eukaryota</taxon>
        <taxon>Fungi</taxon>
        <taxon>Dikarya</taxon>
        <taxon>Ascomycota</taxon>
        <taxon>Pezizomycotina</taxon>
        <taxon>Sordariomycetes</taxon>
        <taxon>Hypocreomycetidae</taxon>
        <taxon>Hypocreales</taxon>
        <taxon>Bionectriaceae</taxon>
        <taxon>Clonostachys</taxon>
    </lineage>
</organism>
<sequence>MSDKPKEMNLSRFIYNLLLCSVYNRFIASLRDPEAKVMEDKTRAGKRPVLEQARYALLRWVYNT</sequence>
<gene>
    <name evidence="1" type="ORF">CRV2_00003458</name>
</gene>
<proteinExistence type="predicted"/>
<comment type="caution">
    <text evidence="1">The sequence shown here is derived from an EMBL/GenBank/DDBJ whole genome shotgun (WGS) entry which is preliminary data.</text>
</comment>
<evidence type="ECO:0000313" key="1">
    <source>
        <dbReference type="EMBL" id="CAG9936280.1"/>
    </source>
</evidence>
<evidence type="ECO:0000313" key="2">
    <source>
        <dbReference type="Proteomes" id="UP000836387"/>
    </source>
</evidence>
<dbReference type="EMBL" id="CADEHS020000001">
    <property type="protein sequence ID" value="CAG9936280.1"/>
    <property type="molecule type" value="Genomic_DNA"/>
</dbReference>
<reference evidence="1" key="2">
    <citation type="submission" date="2021-10" db="EMBL/GenBank/DDBJ databases">
        <authorList>
            <person name="Piombo E."/>
        </authorList>
    </citation>
    <scope>NUCLEOTIDE SEQUENCE</scope>
</reference>
<name>A0ACA9T5W2_BIOOC</name>
<dbReference type="Proteomes" id="UP000836387">
    <property type="component" value="Unassembled WGS sequence"/>
</dbReference>
<protein>
    <submittedName>
        <fullName evidence="1">Uncharacterized protein</fullName>
    </submittedName>
</protein>
<reference evidence="1" key="1">
    <citation type="submission" date="2020-04" db="EMBL/GenBank/DDBJ databases">
        <authorList>
            <person name="Broberg M."/>
        </authorList>
    </citation>
    <scope>NUCLEOTIDE SEQUENCE</scope>
</reference>
<accession>A0ACA9T5W2</accession>
<keyword evidence="2" id="KW-1185">Reference proteome</keyword>